<dbReference type="Proteomes" id="UP000008634">
    <property type="component" value="Chromosome"/>
</dbReference>
<dbReference type="RefSeq" id="WP_013551556.1">
    <property type="nucleotide sequence ID" value="NC_014934.1"/>
</dbReference>
<keyword evidence="3" id="KW-1185">Reference proteome</keyword>
<dbReference type="AlphaFoldDB" id="E6XCU6"/>
<keyword evidence="1" id="KW-0472">Membrane</keyword>
<keyword evidence="1" id="KW-0812">Transmembrane</keyword>
<dbReference type="HOGENOM" id="CLU_1164219_0_0_10"/>
<protein>
    <submittedName>
        <fullName evidence="2">Uncharacterized protein</fullName>
    </submittedName>
</protein>
<dbReference type="OrthoDB" id="1116684at2"/>
<evidence type="ECO:0000256" key="1">
    <source>
        <dbReference type="SAM" id="Phobius"/>
    </source>
</evidence>
<feature type="transmembrane region" description="Helical" evidence="1">
    <location>
        <begin position="55"/>
        <end position="73"/>
    </location>
</feature>
<keyword evidence="1" id="KW-1133">Transmembrane helix</keyword>
<dbReference type="KEGG" id="cao:Celal_2806"/>
<organism evidence="2 3">
    <name type="scientific">Cellulophaga algicola (strain DSM 14237 / IC166 / ACAM 630)</name>
    <dbReference type="NCBI Taxonomy" id="688270"/>
    <lineage>
        <taxon>Bacteria</taxon>
        <taxon>Pseudomonadati</taxon>
        <taxon>Bacteroidota</taxon>
        <taxon>Flavobacteriia</taxon>
        <taxon>Flavobacteriales</taxon>
        <taxon>Flavobacteriaceae</taxon>
        <taxon>Cellulophaga</taxon>
    </lineage>
</organism>
<evidence type="ECO:0000313" key="2">
    <source>
        <dbReference type="EMBL" id="ADV50087.1"/>
    </source>
</evidence>
<feature type="transmembrane region" description="Helical" evidence="1">
    <location>
        <begin position="12"/>
        <end position="34"/>
    </location>
</feature>
<evidence type="ECO:0000313" key="3">
    <source>
        <dbReference type="Proteomes" id="UP000008634"/>
    </source>
</evidence>
<dbReference type="EMBL" id="CP002453">
    <property type="protein sequence ID" value="ADV50087.1"/>
    <property type="molecule type" value="Genomic_DNA"/>
</dbReference>
<reference evidence="2 3" key="1">
    <citation type="journal article" date="2010" name="Stand. Genomic Sci.">
        <title>Complete genome sequence of Cellulophaga algicola type strain (IC166).</title>
        <authorList>
            <person name="Abt B."/>
            <person name="Lu M."/>
            <person name="Misra M."/>
            <person name="Han C."/>
            <person name="Nolan M."/>
            <person name="Lucas S."/>
            <person name="Hammon N."/>
            <person name="Deshpande S."/>
            <person name="Cheng J.F."/>
            <person name="Tapia R."/>
            <person name="Goodwin L."/>
            <person name="Pitluck S."/>
            <person name="Liolios K."/>
            <person name="Pagani I."/>
            <person name="Ivanova N."/>
            <person name="Mavromatis K."/>
            <person name="Ovchinikova G."/>
            <person name="Pati A."/>
            <person name="Chen A."/>
            <person name="Palaniappan K."/>
            <person name="Land M."/>
            <person name="Hauser L."/>
            <person name="Chang Y.J."/>
            <person name="Jeffries C.D."/>
            <person name="Detter J.C."/>
            <person name="Brambilla E."/>
            <person name="Rohde M."/>
            <person name="Tindall B.J."/>
            <person name="Goker M."/>
            <person name="Woyke T."/>
            <person name="Bristow J."/>
            <person name="Eisen J.A."/>
            <person name="Markowitz V."/>
            <person name="Hugenholtz P."/>
            <person name="Kyrpides N.C."/>
            <person name="Klenk H.P."/>
            <person name="Lapidus A."/>
        </authorList>
    </citation>
    <scope>NUCLEOTIDE SEQUENCE [LARGE SCALE GENOMIC DNA]</scope>
    <source>
        <strain evidence="3">DSM 14237 / IC166 / ACAM 630</strain>
    </source>
</reference>
<feature type="transmembrane region" description="Helical" evidence="1">
    <location>
        <begin position="79"/>
        <end position="97"/>
    </location>
</feature>
<dbReference type="STRING" id="688270.Celal_2806"/>
<dbReference type="eggNOG" id="ENOG50311CY">
    <property type="taxonomic scope" value="Bacteria"/>
</dbReference>
<sequence length="238" mass="26950">MENTFTFYTWLGFRNLILILFFGYWALKLIAFLIQKKIVTKRVNKDVLGFLNKILLLYKPISILLILLGFLAINYIVHGIFLLLISAIGYPFIRNYVGGVLYKINSILAKGVSVTINDKTGEIKKFLPFGIVVNTEKGDSFINYTTIDESGYTVNSKHDTVLRQTLFIKTLLSKSELLDLLFDNPLLNYKEAPVLKELEGSDTLKLQFNLEKGIQAESLIAFLTTHQIETSLTNTAIA</sequence>
<gene>
    <name evidence="2" type="ordered locus">Celal_2806</name>
</gene>
<proteinExistence type="predicted"/>
<name>E6XCU6_CELAD</name>
<accession>E6XCU6</accession>